<comment type="caution">
    <text evidence="3">The sequence shown here is derived from an EMBL/GenBank/DDBJ whole genome shotgun (WGS) entry which is preliminary data.</text>
</comment>
<dbReference type="STRING" id="1801743.A2824_01515"/>
<name>A0A1F6VJS6_9BACT</name>
<keyword evidence="2" id="KW-0812">Transmembrane</keyword>
<feature type="coiled-coil region" evidence="1">
    <location>
        <begin position="92"/>
        <end position="119"/>
    </location>
</feature>
<feature type="transmembrane region" description="Helical" evidence="2">
    <location>
        <begin position="54"/>
        <end position="76"/>
    </location>
</feature>
<evidence type="ECO:0000313" key="3">
    <source>
        <dbReference type="EMBL" id="OGI69818.1"/>
    </source>
</evidence>
<dbReference type="Proteomes" id="UP000178059">
    <property type="component" value="Unassembled WGS sequence"/>
</dbReference>
<sequence length="130" mass="15199">MNNFEQFINKLKNIKLTQNEKFVIRQNIITSISLGSPKVKSPYFLAKVFRHFQYLRLVPVIILLIVLSSFSLPGILKNYELQKVFNQDSKELEQFALETDDLENDLDVLEIEIELDELEKSRIELDAVIL</sequence>
<gene>
    <name evidence="3" type="ORF">A2824_01515</name>
</gene>
<keyword evidence="2" id="KW-1133">Transmembrane helix</keyword>
<dbReference type="EMBL" id="MFTT01000019">
    <property type="protein sequence ID" value="OGI69818.1"/>
    <property type="molecule type" value="Genomic_DNA"/>
</dbReference>
<keyword evidence="1" id="KW-0175">Coiled coil</keyword>
<evidence type="ECO:0000256" key="1">
    <source>
        <dbReference type="SAM" id="Coils"/>
    </source>
</evidence>
<evidence type="ECO:0000313" key="4">
    <source>
        <dbReference type="Proteomes" id="UP000178059"/>
    </source>
</evidence>
<organism evidence="3 4">
    <name type="scientific">Candidatus Nomurabacteria bacterium RIFCSPHIGHO2_01_FULL_42_16</name>
    <dbReference type="NCBI Taxonomy" id="1801743"/>
    <lineage>
        <taxon>Bacteria</taxon>
        <taxon>Candidatus Nomuraibacteriota</taxon>
    </lineage>
</organism>
<dbReference type="AlphaFoldDB" id="A0A1F6VJS6"/>
<proteinExistence type="predicted"/>
<reference evidence="3 4" key="1">
    <citation type="journal article" date="2016" name="Nat. Commun.">
        <title>Thousands of microbial genomes shed light on interconnected biogeochemical processes in an aquifer system.</title>
        <authorList>
            <person name="Anantharaman K."/>
            <person name="Brown C.T."/>
            <person name="Hug L.A."/>
            <person name="Sharon I."/>
            <person name="Castelle C.J."/>
            <person name="Probst A.J."/>
            <person name="Thomas B.C."/>
            <person name="Singh A."/>
            <person name="Wilkins M.J."/>
            <person name="Karaoz U."/>
            <person name="Brodie E.L."/>
            <person name="Williams K.H."/>
            <person name="Hubbard S.S."/>
            <person name="Banfield J.F."/>
        </authorList>
    </citation>
    <scope>NUCLEOTIDE SEQUENCE [LARGE SCALE GENOMIC DNA]</scope>
</reference>
<keyword evidence="2" id="KW-0472">Membrane</keyword>
<protein>
    <submittedName>
        <fullName evidence="3">Uncharacterized protein</fullName>
    </submittedName>
</protein>
<evidence type="ECO:0000256" key="2">
    <source>
        <dbReference type="SAM" id="Phobius"/>
    </source>
</evidence>
<accession>A0A1F6VJS6</accession>